<dbReference type="HOGENOM" id="CLU_970663_0_0_1"/>
<accession>B4J062</accession>
<dbReference type="eggNOG" id="ENOG502T90F">
    <property type="taxonomic scope" value="Eukaryota"/>
</dbReference>
<feature type="chain" id="PRO_5013130376" evidence="2">
    <location>
        <begin position="16"/>
        <end position="287"/>
    </location>
</feature>
<evidence type="ECO:0000259" key="3">
    <source>
        <dbReference type="PROSITE" id="PS51465"/>
    </source>
</evidence>
<evidence type="ECO:0000256" key="2">
    <source>
        <dbReference type="SAM" id="SignalP"/>
    </source>
</evidence>
<dbReference type="STRING" id="7222.B4J062"/>
<feature type="signal peptide" evidence="2">
    <location>
        <begin position="1"/>
        <end position="15"/>
    </location>
</feature>
<evidence type="ECO:0000313" key="4">
    <source>
        <dbReference type="EMBL" id="EDV97855.1"/>
    </source>
</evidence>
<protein>
    <submittedName>
        <fullName evidence="4">GH17098</fullName>
    </submittedName>
</protein>
<sequence length="287" mass="31375">MIALLIFAFLTLSQAVELEKPEQKVSEPVELPLHVVNLINNHINQVLEQKKPGQTTTLTGHVPQVAAANGKGNANENGGKAAVPHLDLLPPHVGQPVVTQVINHQATATLQQAAPAAGHNKVLPQVVVSVPGKAPVDISDKVNKIHQQVVHVMHQAQTQIPLVINQAIKEREKQQQNQQKPKPRSSLTSSTTATGKPDHKTARLLSSNEPVPVLVEGQRELQQLGKCNFQCPQQALPVCATNGNCIVEFAGQCELSEWNCFNTKNVFRQVQDDECKNTVKCYDRDMM</sequence>
<organism evidence="5">
    <name type="scientific">Drosophila grimshawi</name>
    <name type="common">Hawaiian fruit fly</name>
    <name type="synonym">Idiomyia grimshawi</name>
    <dbReference type="NCBI Taxonomy" id="7222"/>
    <lineage>
        <taxon>Eukaryota</taxon>
        <taxon>Metazoa</taxon>
        <taxon>Ecdysozoa</taxon>
        <taxon>Arthropoda</taxon>
        <taxon>Hexapoda</taxon>
        <taxon>Insecta</taxon>
        <taxon>Pterygota</taxon>
        <taxon>Neoptera</taxon>
        <taxon>Endopterygota</taxon>
        <taxon>Diptera</taxon>
        <taxon>Brachycera</taxon>
        <taxon>Muscomorpha</taxon>
        <taxon>Ephydroidea</taxon>
        <taxon>Drosophilidae</taxon>
        <taxon>Drosophila</taxon>
        <taxon>Hawaiian Drosophila</taxon>
    </lineage>
</organism>
<keyword evidence="2" id="KW-0732">Signal</keyword>
<dbReference type="Pfam" id="PF07648">
    <property type="entry name" value="Kazal_2"/>
    <property type="match status" value="1"/>
</dbReference>
<dbReference type="AlphaFoldDB" id="B4J062"/>
<dbReference type="OMA" id="HANQVHI"/>
<feature type="region of interest" description="Disordered" evidence="1">
    <location>
        <begin position="171"/>
        <end position="209"/>
    </location>
</feature>
<dbReference type="EMBL" id="CH916366">
    <property type="protein sequence ID" value="EDV97855.1"/>
    <property type="molecule type" value="Genomic_DNA"/>
</dbReference>
<dbReference type="InterPro" id="IPR002350">
    <property type="entry name" value="Kazal_dom"/>
</dbReference>
<evidence type="ECO:0000313" key="5">
    <source>
        <dbReference type="Proteomes" id="UP000001070"/>
    </source>
</evidence>
<name>B4J062_DROGR</name>
<gene>
    <name evidence="4" type="primary">Dgri\GH17098</name>
    <name evidence="4" type="ORF">Dgri_GH17098</name>
</gene>
<dbReference type="InParanoid" id="B4J062"/>
<proteinExistence type="predicted"/>
<keyword evidence="5" id="KW-1185">Reference proteome</keyword>
<dbReference type="OrthoDB" id="7856955at2759"/>
<feature type="compositionally biased region" description="Polar residues" evidence="1">
    <location>
        <begin position="185"/>
        <end position="194"/>
    </location>
</feature>
<dbReference type="Proteomes" id="UP000001070">
    <property type="component" value="Unassembled WGS sequence"/>
</dbReference>
<dbReference type="PhylomeDB" id="B4J062"/>
<dbReference type="KEGG" id="dgr:6558567"/>
<feature type="domain" description="Kazal-like" evidence="3">
    <location>
        <begin position="221"/>
        <end position="277"/>
    </location>
</feature>
<dbReference type="PROSITE" id="PS51465">
    <property type="entry name" value="KAZAL_2"/>
    <property type="match status" value="1"/>
</dbReference>
<evidence type="ECO:0000256" key="1">
    <source>
        <dbReference type="SAM" id="MobiDB-lite"/>
    </source>
</evidence>
<reference evidence="4 5" key="1">
    <citation type="journal article" date="2007" name="Nature">
        <title>Evolution of genes and genomes on the Drosophila phylogeny.</title>
        <authorList>
            <consortium name="Drosophila 12 Genomes Consortium"/>
            <person name="Clark A.G."/>
            <person name="Eisen M.B."/>
            <person name="Smith D.R."/>
            <person name="Bergman C.M."/>
            <person name="Oliver B."/>
            <person name="Markow T.A."/>
            <person name="Kaufman T.C."/>
            <person name="Kellis M."/>
            <person name="Gelbart W."/>
            <person name="Iyer V.N."/>
            <person name="Pollard D.A."/>
            <person name="Sackton T.B."/>
            <person name="Larracuente A.M."/>
            <person name="Singh N.D."/>
            <person name="Abad J.P."/>
            <person name="Abt D.N."/>
            <person name="Adryan B."/>
            <person name="Aguade M."/>
            <person name="Akashi H."/>
            <person name="Anderson W.W."/>
            <person name="Aquadro C.F."/>
            <person name="Ardell D.H."/>
            <person name="Arguello R."/>
            <person name="Artieri C.G."/>
            <person name="Barbash D.A."/>
            <person name="Barker D."/>
            <person name="Barsanti P."/>
            <person name="Batterham P."/>
            <person name="Batzoglou S."/>
            <person name="Begun D."/>
            <person name="Bhutkar A."/>
            <person name="Blanco E."/>
            <person name="Bosak S.A."/>
            <person name="Bradley R.K."/>
            <person name="Brand A.D."/>
            <person name="Brent M.R."/>
            <person name="Brooks A.N."/>
            <person name="Brown R.H."/>
            <person name="Butlin R.K."/>
            <person name="Caggese C."/>
            <person name="Calvi B.R."/>
            <person name="Bernardo de Carvalho A."/>
            <person name="Caspi A."/>
            <person name="Castrezana S."/>
            <person name="Celniker S.E."/>
            <person name="Chang J.L."/>
            <person name="Chapple C."/>
            <person name="Chatterji S."/>
            <person name="Chinwalla A."/>
            <person name="Civetta A."/>
            <person name="Clifton S.W."/>
            <person name="Comeron J.M."/>
            <person name="Costello J.C."/>
            <person name="Coyne J.A."/>
            <person name="Daub J."/>
            <person name="David R.G."/>
            <person name="Delcher A.L."/>
            <person name="Delehaunty K."/>
            <person name="Do C.B."/>
            <person name="Ebling H."/>
            <person name="Edwards K."/>
            <person name="Eickbush T."/>
            <person name="Evans J.D."/>
            <person name="Filipski A."/>
            <person name="Findeiss S."/>
            <person name="Freyhult E."/>
            <person name="Fulton L."/>
            <person name="Fulton R."/>
            <person name="Garcia A.C."/>
            <person name="Gardiner A."/>
            <person name="Garfield D.A."/>
            <person name="Garvin B.E."/>
            <person name="Gibson G."/>
            <person name="Gilbert D."/>
            <person name="Gnerre S."/>
            <person name="Godfrey J."/>
            <person name="Good R."/>
            <person name="Gotea V."/>
            <person name="Gravely B."/>
            <person name="Greenberg A.J."/>
            <person name="Griffiths-Jones S."/>
            <person name="Gross S."/>
            <person name="Guigo R."/>
            <person name="Gustafson E.A."/>
            <person name="Haerty W."/>
            <person name="Hahn M.W."/>
            <person name="Halligan D.L."/>
            <person name="Halpern A.L."/>
            <person name="Halter G.M."/>
            <person name="Han M.V."/>
            <person name="Heger A."/>
            <person name="Hillier L."/>
            <person name="Hinrichs A.S."/>
            <person name="Holmes I."/>
            <person name="Hoskins R.A."/>
            <person name="Hubisz M.J."/>
            <person name="Hultmark D."/>
            <person name="Huntley M.A."/>
            <person name="Jaffe D.B."/>
            <person name="Jagadeeshan S."/>
            <person name="Jeck W.R."/>
            <person name="Johnson J."/>
            <person name="Jones C.D."/>
            <person name="Jordan W.C."/>
            <person name="Karpen G.H."/>
            <person name="Kataoka E."/>
            <person name="Keightley P.D."/>
            <person name="Kheradpour P."/>
            <person name="Kirkness E.F."/>
            <person name="Koerich L.B."/>
            <person name="Kristiansen K."/>
            <person name="Kudrna D."/>
            <person name="Kulathinal R.J."/>
            <person name="Kumar S."/>
            <person name="Kwok R."/>
            <person name="Lander E."/>
            <person name="Langley C.H."/>
            <person name="Lapoint R."/>
            <person name="Lazzaro B.P."/>
            <person name="Lee S.J."/>
            <person name="Levesque L."/>
            <person name="Li R."/>
            <person name="Lin C.F."/>
            <person name="Lin M.F."/>
            <person name="Lindblad-Toh K."/>
            <person name="Llopart A."/>
            <person name="Long M."/>
            <person name="Low L."/>
            <person name="Lozovsky E."/>
            <person name="Lu J."/>
            <person name="Luo M."/>
            <person name="Machado C.A."/>
            <person name="Makalowski W."/>
            <person name="Marzo M."/>
            <person name="Matsuda M."/>
            <person name="Matzkin L."/>
            <person name="McAllister B."/>
            <person name="McBride C.S."/>
            <person name="McKernan B."/>
            <person name="McKernan K."/>
            <person name="Mendez-Lago M."/>
            <person name="Minx P."/>
            <person name="Mollenhauer M.U."/>
            <person name="Montooth K."/>
            <person name="Mount S.M."/>
            <person name="Mu X."/>
            <person name="Myers E."/>
            <person name="Negre B."/>
            <person name="Newfeld S."/>
            <person name="Nielsen R."/>
            <person name="Noor M.A."/>
            <person name="O'Grady P."/>
            <person name="Pachter L."/>
            <person name="Papaceit M."/>
            <person name="Parisi M.J."/>
            <person name="Parisi M."/>
            <person name="Parts L."/>
            <person name="Pedersen J.S."/>
            <person name="Pesole G."/>
            <person name="Phillippy A.M."/>
            <person name="Ponting C.P."/>
            <person name="Pop M."/>
            <person name="Porcelli D."/>
            <person name="Powell J.R."/>
            <person name="Prohaska S."/>
            <person name="Pruitt K."/>
            <person name="Puig M."/>
            <person name="Quesneville H."/>
            <person name="Ram K.R."/>
            <person name="Rand D."/>
            <person name="Rasmussen M.D."/>
            <person name="Reed L.K."/>
            <person name="Reenan R."/>
            <person name="Reily A."/>
            <person name="Remington K.A."/>
            <person name="Rieger T.T."/>
            <person name="Ritchie M.G."/>
            <person name="Robin C."/>
            <person name="Rogers Y.H."/>
            <person name="Rohde C."/>
            <person name="Rozas J."/>
            <person name="Rubenfield M.J."/>
            <person name="Ruiz A."/>
            <person name="Russo S."/>
            <person name="Salzberg S.L."/>
            <person name="Sanchez-Gracia A."/>
            <person name="Saranga D.J."/>
            <person name="Sato H."/>
            <person name="Schaeffer S.W."/>
            <person name="Schatz M.C."/>
            <person name="Schlenke T."/>
            <person name="Schwartz R."/>
            <person name="Segarra C."/>
            <person name="Singh R.S."/>
            <person name="Sirot L."/>
            <person name="Sirota M."/>
            <person name="Sisneros N.B."/>
            <person name="Smith C.D."/>
            <person name="Smith T.F."/>
            <person name="Spieth J."/>
            <person name="Stage D.E."/>
            <person name="Stark A."/>
            <person name="Stephan W."/>
            <person name="Strausberg R.L."/>
            <person name="Strempel S."/>
            <person name="Sturgill D."/>
            <person name="Sutton G."/>
            <person name="Sutton G.G."/>
            <person name="Tao W."/>
            <person name="Teichmann S."/>
            <person name="Tobari Y.N."/>
            <person name="Tomimura Y."/>
            <person name="Tsolas J.M."/>
            <person name="Valente V.L."/>
            <person name="Venter E."/>
            <person name="Venter J.C."/>
            <person name="Vicario S."/>
            <person name="Vieira F.G."/>
            <person name="Vilella A.J."/>
            <person name="Villasante A."/>
            <person name="Walenz B."/>
            <person name="Wang J."/>
            <person name="Wasserman M."/>
            <person name="Watts T."/>
            <person name="Wilson D."/>
            <person name="Wilson R.K."/>
            <person name="Wing R.A."/>
            <person name="Wolfner M.F."/>
            <person name="Wong A."/>
            <person name="Wong G.K."/>
            <person name="Wu C.I."/>
            <person name="Wu G."/>
            <person name="Yamamoto D."/>
            <person name="Yang H.P."/>
            <person name="Yang S.P."/>
            <person name="Yorke J.A."/>
            <person name="Yoshida K."/>
            <person name="Zdobnov E."/>
            <person name="Zhang P."/>
            <person name="Zhang Y."/>
            <person name="Zimin A.V."/>
            <person name="Baldwin J."/>
            <person name="Abdouelleil A."/>
            <person name="Abdulkadir J."/>
            <person name="Abebe A."/>
            <person name="Abera B."/>
            <person name="Abreu J."/>
            <person name="Acer S.C."/>
            <person name="Aftuck L."/>
            <person name="Alexander A."/>
            <person name="An P."/>
            <person name="Anderson E."/>
            <person name="Anderson S."/>
            <person name="Arachi H."/>
            <person name="Azer M."/>
            <person name="Bachantsang P."/>
            <person name="Barry A."/>
            <person name="Bayul T."/>
            <person name="Berlin A."/>
            <person name="Bessette D."/>
            <person name="Bloom T."/>
            <person name="Blye J."/>
            <person name="Boguslavskiy L."/>
            <person name="Bonnet C."/>
            <person name="Boukhgalter B."/>
            <person name="Bourzgui I."/>
            <person name="Brown A."/>
            <person name="Cahill P."/>
            <person name="Channer S."/>
            <person name="Cheshatsang Y."/>
            <person name="Chuda L."/>
            <person name="Citroen M."/>
            <person name="Collymore A."/>
            <person name="Cooke P."/>
            <person name="Costello M."/>
            <person name="D'Aco K."/>
            <person name="Daza R."/>
            <person name="De Haan G."/>
            <person name="DeGray S."/>
            <person name="DeMaso C."/>
            <person name="Dhargay N."/>
            <person name="Dooley K."/>
            <person name="Dooley E."/>
            <person name="Doricent M."/>
            <person name="Dorje P."/>
            <person name="Dorjee K."/>
            <person name="Dupes A."/>
            <person name="Elong R."/>
            <person name="Falk J."/>
            <person name="Farina A."/>
            <person name="Faro S."/>
            <person name="Ferguson D."/>
            <person name="Fisher S."/>
            <person name="Foley C.D."/>
            <person name="Franke A."/>
            <person name="Friedrich D."/>
            <person name="Gadbois L."/>
            <person name="Gearin G."/>
            <person name="Gearin C.R."/>
            <person name="Giannoukos G."/>
            <person name="Goode T."/>
            <person name="Graham J."/>
            <person name="Grandbois E."/>
            <person name="Grewal S."/>
            <person name="Gyaltsen K."/>
            <person name="Hafez N."/>
            <person name="Hagos B."/>
            <person name="Hall J."/>
            <person name="Henson C."/>
            <person name="Hollinger A."/>
            <person name="Honan T."/>
            <person name="Huard M.D."/>
            <person name="Hughes L."/>
            <person name="Hurhula B."/>
            <person name="Husby M.E."/>
            <person name="Kamat A."/>
            <person name="Kanga B."/>
            <person name="Kashin S."/>
            <person name="Khazanovich D."/>
            <person name="Kisner P."/>
            <person name="Lance K."/>
            <person name="Lara M."/>
            <person name="Lee W."/>
            <person name="Lennon N."/>
            <person name="Letendre F."/>
            <person name="LeVine R."/>
            <person name="Lipovsky A."/>
            <person name="Liu X."/>
            <person name="Liu J."/>
            <person name="Liu S."/>
            <person name="Lokyitsang T."/>
            <person name="Lokyitsang Y."/>
            <person name="Lubonja R."/>
            <person name="Lui A."/>
            <person name="MacDonald P."/>
            <person name="Magnisalis V."/>
            <person name="Maru K."/>
            <person name="Matthews C."/>
            <person name="McCusker W."/>
            <person name="McDonough S."/>
            <person name="Mehta T."/>
            <person name="Meldrim J."/>
            <person name="Meneus L."/>
            <person name="Mihai O."/>
            <person name="Mihalev A."/>
            <person name="Mihova T."/>
            <person name="Mittelman R."/>
            <person name="Mlenga V."/>
            <person name="Montmayeur A."/>
            <person name="Mulrain L."/>
            <person name="Navidi A."/>
            <person name="Naylor J."/>
            <person name="Negash T."/>
            <person name="Nguyen T."/>
            <person name="Nguyen N."/>
            <person name="Nicol R."/>
            <person name="Norbu C."/>
            <person name="Norbu N."/>
            <person name="Novod N."/>
            <person name="O'Neill B."/>
            <person name="Osman S."/>
            <person name="Markiewicz E."/>
            <person name="Oyono O.L."/>
            <person name="Patti C."/>
            <person name="Phunkhang P."/>
            <person name="Pierre F."/>
            <person name="Priest M."/>
            <person name="Raghuraman S."/>
            <person name="Rege F."/>
            <person name="Reyes R."/>
            <person name="Rise C."/>
            <person name="Rogov P."/>
            <person name="Ross K."/>
            <person name="Ryan E."/>
            <person name="Settipalli S."/>
            <person name="Shea T."/>
            <person name="Sherpa N."/>
            <person name="Shi L."/>
            <person name="Shih D."/>
            <person name="Sparrow T."/>
            <person name="Spaulding J."/>
            <person name="Stalker J."/>
            <person name="Stange-Thomann N."/>
            <person name="Stavropoulos S."/>
            <person name="Stone C."/>
            <person name="Strader C."/>
            <person name="Tesfaye S."/>
            <person name="Thomson T."/>
            <person name="Thoulutsang Y."/>
            <person name="Thoulutsang D."/>
            <person name="Topham K."/>
            <person name="Topping I."/>
            <person name="Tsamla T."/>
            <person name="Vassiliev H."/>
            <person name="Vo A."/>
            <person name="Wangchuk T."/>
            <person name="Wangdi T."/>
            <person name="Weiand M."/>
            <person name="Wilkinson J."/>
            <person name="Wilson A."/>
            <person name="Yadav S."/>
            <person name="Young G."/>
            <person name="Yu Q."/>
            <person name="Zembek L."/>
            <person name="Zhong D."/>
            <person name="Zimmer A."/>
            <person name="Zwirko Z."/>
            <person name="Jaffe D.B."/>
            <person name="Alvarez P."/>
            <person name="Brockman W."/>
            <person name="Butler J."/>
            <person name="Chin C."/>
            <person name="Gnerre S."/>
            <person name="Grabherr M."/>
            <person name="Kleber M."/>
            <person name="Mauceli E."/>
            <person name="MacCallum I."/>
        </authorList>
    </citation>
    <scope>NUCLEOTIDE SEQUENCE [LARGE SCALE GENOMIC DNA]</scope>
    <source>
        <strain evidence="5">Tucson 15287-2541.00</strain>
    </source>
</reference>
<dbReference type="Gene3D" id="3.30.60.30">
    <property type="match status" value="1"/>
</dbReference>